<comment type="similarity">
    <text evidence="6">Belongs to the binding-protein-dependent transport system permease family.</text>
</comment>
<evidence type="ECO:0000313" key="8">
    <source>
        <dbReference type="EMBL" id="HIY67213.1"/>
    </source>
</evidence>
<evidence type="ECO:0000256" key="5">
    <source>
        <dbReference type="ARBA" id="ARBA00023136"/>
    </source>
</evidence>
<feature type="transmembrane region" description="Helical" evidence="6">
    <location>
        <begin position="25"/>
        <end position="48"/>
    </location>
</feature>
<dbReference type="SUPFAM" id="SSF161098">
    <property type="entry name" value="MetI-like"/>
    <property type="match status" value="1"/>
</dbReference>
<feature type="domain" description="ABC transmembrane type-1" evidence="7">
    <location>
        <begin position="21"/>
        <end position="207"/>
    </location>
</feature>
<keyword evidence="3 6" id="KW-0812">Transmembrane</keyword>
<reference evidence="8" key="2">
    <citation type="submission" date="2021-04" db="EMBL/GenBank/DDBJ databases">
        <authorList>
            <person name="Gilroy R."/>
        </authorList>
    </citation>
    <scope>NUCLEOTIDE SEQUENCE</scope>
    <source>
        <strain evidence="8">ChiGjej1B1-98</strain>
    </source>
</reference>
<dbReference type="EMBL" id="DXDC01000398">
    <property type="protein sequence ID" value="HIY67213.1"/>
    <property type="molecule type" value="Genomic_DNA"/>
</dbReference>
<dbReference type="InterPro" id="IPR035906">
    <property type="entry name" value="MetI-like_sf"/>
</dbReference>
<evidence type="ECO:0000256" key="4">
    <source>
        <dbReference type="ARBA" id="ARBA00022989"/>
    </source>
</evidence>
<dbReference type="InterPro" id="IPR000515">
    <property type="entry name" value="MetI-like"/>
</dbReference>
<dbReference type="CDD" id="cd06261">
    <property type="entry name" value="TM_PBP2"/>
    <property type="match status" value="1"/>
</dbReference>
<accession>A0A9D1YXP6</accession>
<proteinExistence type="inferred from homology"/>
<keyword evidence="5 6" id="KW-0472">Membrane</keyword>
<evidence type="ECO:0000256" key="3">
    <source>
        <dbReference type="ARBA" id="ARBA00022692"/>
    </source>
</evidence>
<gene>
    <name evidence="8" type="ORF">H9830_13160</name>
</gene>
<feature type="transmembrane region" description="Helical" evidence="6">
    <location>
        <begin position="87"/>
        <end position="106"/>
    </location>
</feature>
<comment type="caution">
    <text evidence="8">The sequence shown here is derived from an EMBL/GenBank/DDBJ whole genome shotgun (WGS) entry which is preliminary data.</text>
</comment>
<comment type="subcellular location">
    <subcellularLocation>
        <location evidence="6">Cell membrane</location>
        <topology evidence="6">Multi-pass membrane protein</topology>
    </subcellularLocation>
    <subcellularLocation>
        <location evidence="1">Membrane</location>
        <topology evidence="1">Multi-pass membrane protein</topology>
    </subcellularLocation>
</comment>
<evidence type="ECO:0000256" key="2">
    <source>
        <dbReference type="ARBA" id="ARBA00022448"/>
    </source>
</evidence>
<dbReference type="Gene3D" id="1.10.3720.10">
    <property type="entry name" value="MetI-like"/>
    <property type="match status" value="1"/>
</dbReference>
<dbReference type="PROSITE" id="PS50928">
    <property type="entry name" value="ABC_TM1"/>
    <property type="match status" value="1"/>
</dbReference>
<dbReference type="GO" id="GO:0055085">
    <property type="term" value="P:transmembrane transport"/>
    <property type="evidence" value="ECO:0007669"/>
    <property type="project" value="InterPro"/>
</dbReference>
<name>A0A9D1YXP6_9MICO</name>
<dbReference type="GO" id="GO:0005886">
    <property type="term" value="C:plasma membrane"/>
    <property type="evidence" value="ECO:0007669"/>
    <property type="project" value="UniProtKB-SubCell"/>
</dbReference>
<feature type="transmembrane region" description="Helical" evidence="6">
    <location>
        <begin position="190"/>
        <end position="214"/>
    </location>
</feature>
<evidence type="ECO:0000313" key="9">
    <source>
        <dbReference type="Proteomes" id="UP000824005"/>
    </source>
</evidence>
<evidence type="ECO:0000256" key="6">
    <source>
        <dbReference type="RuleBase" id="RU363032"/>
    </source>
</evidence>
<dbReference type="PANTHER" id="PTHR30177:SF33">
    <property type="entry name" value="POSSIBLE OSMOPROTECTANT (GLYCINE BETAINE_CARNITINE_CHOLINE_L-PROLINE) TRANSPORT INTEGRAL MEMBRANE PROTEIN ABC TRANSPORTER PROZ"/>
    <property type="match status" value="1"/>
</dbReference>
<evidence type="ECO:0000256" key="1">
    <source>
        <dbReference type="ARBA" id="ARBA00004141"/>
    </source>
</evidence>
<dbReference type="Proteomes" id="UP000824005">
    <property type="component" value="Unassembled WGS sequence"/>
</dbReference>
<keyword evidence="2 6" id="KW-0813">Transport</keyword>
<organism evidence="8 9">
    <name type="scientific">Candidatus Agrococcus pullicola</name>
    <dbReference type="NCBI Taxonomy" id="2838429"/>
    <lineage>
        <taxon>Bacteria</taxon>
        <taxon>Bacillati</taxon>
        <taxon>Actinomycetota</taxon>
        <taxon>Actinomycetes</taxon>
        <taxon>Micrococcales</taxon>
        <taxon>Microbacteriaceae</taxon>
        <taxon>Agrococcus</taxon>
    </lineage>
</organism>
<dbReference type="InterPro" id="IPR051204">
    <property type="entry name" value="ABC_transp_perm/SBD"/>
</dbReference>
<dbReference type="AlphaFoldDB" id="A0A9D1YXP6"/>
<evidence type="ECO:0000259" key="7">
    <source>
        <dbReference type="PROSITE" id="PS50928"/>
    </source>
</evidence>
<dbReference type="Pfam" id="PF00528">
    <property type="entry name" value="BPD_transp_1"/>
    <property type="match status" value="1"/>
</dbReference>
<feature type="transmembrane region" description="Helical" evidence="6">
    <location>
        <begin position="54"/>
        <end position="80"/>
    </location>
</feature>
<sequence>MLEYLLDPANWSGSGGIGMRIAEHLLYTFITMAIAALIAMPLGILIGVSGRGEAFIAGIANALRALPTLGLLILIVMLVAPLIANRLAFAVPAIIVLVLLAVPPILTGTYSGIQNADRDAVQAARGMGFTTLQILFRVQLPIALPLIMSGLRGSLLQVVSTATVAAFVSLGGLGRFIIDGRANQDYPQMFAGAIVVAAVALGLELFFILLERIVVSPGLQRRTKTSFAPAAAG</sequence>
<reference evidence="8" key="1">
    <citation type="journal article" date="2021" name="PeerJ">
        <title>Extensive microbial diversity within the chicken gut microbiome revealed by metagenomics and culture.</title>
        <authorList>
            <person name="Gilroy R."/>
            <person name="Ravi A."/>
            <person name="Getino M."/>
            <person name="Pursley I."/>
            <person name="Horton D.L."/>
            <person name="Alikhan N.F."/>
            <person name="Baker D."/>
            <person name="Gharbi K."/>
            <person name="Hall N."/>
            <person name="Watson M."/>
            <person name="Adriaenssens E.M."/>
            <person name="Foster-Nyarko E."/>
            <person name="Jarju S."/>
            <person name="Secka A."/>
            <person name="Antonio M."/>
            <person name="Oren A."/>
            <person name="Chaudhuri R.R."/>
            <person name="La Ragione R."/>
            <person name="Hildebrand F."/>
            <person name="Pallen M.J."/>
        </authorList>
    </citation>
    <scope>NUCLEOTIDE SEQUENCE</scope>
    <source>
        <strain evidence="8">ChiGjej1B1-98</strain>
    </source>
</reference>
<protein>
    <submittedName>
        <fullName evidence="8">ABC transporter permease</fullName>
    </submittedName>
</protein>
<dbReference type="GO" id="GO:0031460">
    <property type="term" value="P:glycine betaine transport"/>
    <property type="evidence" value="ECO:0007669"/>
    <property type="project" value="TreeGrafter"/>
</dbReference>
<dbReference type="PANTHER" id="PTHR30177">
    <property type="entry name" value="GLYCINE BETAINE/L-PROLINE TRANSPORT SYSTEM PERMEASE PROTEIN PROW"/>
    <property type="match status" value="1"/>
</dbReference>
<feature type="transmembrane region" description="Helical" evidence="6">
    <location>
        <begin position="155"/>
        <end position="178"/>
    </location>
</feature>
<keyword evidence="4 6" id="KW-1133">Transmembrane helix</keyword>